<evidence type="ECO:0000256" key="3">
    <source>
        <dbReference type="ARBA" id="ARBA00016113"/>
    </source>
</evidence>
<evidence type="ECO:0000256" key="6">
    <source>
        <dbReference type="ARBA" id="ARBA00031720"/>
    </source>
</evidence>
<evidence type="ECO:0000256" key="4">
    <source>
        <dbReference type="ARBA" id="ARBA00022884"/>
    </source>
</evidence>
<dbReference type="eggNOG" id="COG1332">
    <property type="taxonomic scope" value="Bacteria"/>
</dbReference>
<organism evidence="8 9">
    <name type="scientific">Lachnoanaerobaculum saburreum F0468</name>
    <dbReference type="NCBI Taxonomy" id="1095750"/>
    <lineage>
        <taxon>Bacteria</taxon>
        <taxon>Bacillati</taxon>
        <taxon>Bacillota</taxon>
        <taxon>Clostridia</taxon>
        <taxon>Lachnospirales</taxon>
        <taxon>Lachnospiraceae</taxon>
        <taxon>Lachnoanaerobaculum</taxon>
    </lineage>
</organism>
<proteinExistence type="inferred from homology"/>
<dbReference type="EMBL" id="AJGH01000092">
    <property type="protein sequence ID" value="EIC95214.1"/>
    <property type="molecule type" value="Genomic_DNA"/>
</dbReference>
<comment type="function">
    <text evidence="1">This subunit might be involved in maturation of a crRNA intermediate to its mature form.</text>
</comment>
<dbReference type="NCBIfam" id="TIGR01899">
    <property type="entry name" value="cas_TM1807_csm5"/>
    <property type="match status" value="1"/>
</dbReference>
<dbReference type="PATRIC" id="fig|1095750.3.peg.2003"/>
<dbReference type="InterPro" id="IPR005537">
    <property type="entry name" value="RAMP_III_fam"/>
</dbReference>
<keyword evidence="5" id="KW-0051">Antiviral defense</keyword>
<dbReference type="GO" id="GO:0003723">
    <property type="term" value="F:RNA binding"/>
    <property type="evidence" value="ECO:0007669"/>
    <property type="project" value="UniProtKB-KW"/>
</dbReference>
<keyword evidence="9" id="KW-1185">Reference proteome</keyword>
<dbReference type="Proteomes" id="UP000005039">
    <property type="component" value="Unassembled WGS sequence"/>
</dbReference>
<evidence type="ECO:0000313" key="9">
    <source>
        <dbReference type="Proteomes" id="UP000005039"/>
    </source>
</evidence>
<dbReference type="AlphaFoldDB" id="I0R6A6"/>
<feature type="domain" description="CRISPR type III-associated protein" evidence="7">
    <location>
        <begin position="12"/>
        <end position="264"/>
    </location>
</feature>
<name>I0R6A6_9FIRM</name>
<sequence>MMTSFLKEYNIELKTVGPVFIGGGKIINKKEAIFRKASVIIIDIEKMFNYLCKKRLLDKYQDYMLDDRMDLATFLKNNNIDEKVYREWNAKELSLGDTKSTSNGDVKSKGISGFVRDGNGRVYVPGSSLKGMLRTILTGAYIIKNTGCGVAKKLDYCKQKLGNRPYKSNLEKAYKATMDDIEVQLFHKNLFSDPEGKNKLENKINDSLRGFMVSDSEYISDEDMCICQKVDVRLDGKENTLPLYRECIKPGVTIRFSITVDSTFCDYDKKSIIEAIGLFYNDSYWTKVSKQFKNVAPVINDRYTCFLGGGAGFESKTIIYPSFDRSKAVDFTSDILSVLFPDVSHNADKEVSPRVVKCTYYKNNKYLFGACILDKFSDPEEF</sequence>
<comment type="caution">
    <text evidence="8">The sequence shown here is derived from an EMBL/GenBank/DDBJ whole genome shotgun (WGS) entry which is preliminary data.</text>
</comment>
<evidence type="ECO:0000313" key="8">
    <source>
        <dbReference type="EMBL" id="EIC95214.1"/>
    </source>
</evidence>
<evidence type="ECO:0000256" key="5">
    <source>
        <dbReference type="ARBA" id="ARBA00023118"/>
    </source>
</evidence>
<reference evidence="8 9" key="1">
    <citation type="submission" date="2012-03" db="EMBL/GenBank/DDBJ databases">
        <authorList>
            <person name="Durkin A.S."/>
            <person name="McCorrison J."/>
            <person name="Torralba M."/>
            <person name="Gillis M."/>
            <person name="Methe B."/>
            <person name="Sutton G."/>
            <person name="Nelson K.E."/>
        </authorList>
    </citation>
    <scope>NUCLEOTIDE SEQUENCE [LARGE SCALE GENOMIC DNA]</scope>
    <source>
        <strain evidence="8 9">F0468</strain>
    </source>
</reference>
<accession>I0R6A6</accession>
<dbReference type="RefSeq" id="WP_008754510.1">
    <property type="nucleotide sequence ID" value="NZ_AJGH01000092.1"/>
</dbReference>
<dbReference type="InterPro" id="IPR010173">
    <property type="entry name" value="CRISPR-assoc_Csm5"/>
</dbReference>
<keyword evidence="4" id="KW-0694">RNA-binding</keyword>
<comment type="similarity">
    <text evidence="2">Belongs to the CRISPR-associated Csm5 family.</text>
</comment>
<dbReference type="PANTHER" id="PTHR38007">
    <property type="entry name" value="CRISPR SYSTEM CMS PROTEIN CSM5"/>
    <property type="match status" value="1"/>
</dbReference>
<dbReference type="PANTHER" id="PTHR38007:SF1">
    <property type="entry name" value="CRISPR SYSTEM CMS PROTEIN CSM5"/>
    <property type="match status" value="1"/>
</dbReference>
<gene>
    <name evidence="8" type="primary">csm5</name>
    <name evidence="8" type="ORF">HMPREF9970_0478</name>
</gene>
<protein>
    <recommendedName>
        <fullName evidence="3">CRISPR system Cms protein Csm5</fullName>
    </recommendedName>
    <alternativeName>
        <fullName evidence="6">CRISPR type III A-associated protein Csm5</fullName>
    </alternativeName>
</protein>
<dbReference type="Pfam" id="PF03787">
    <property type="entry name" value="RAMPs"/>
    <property type="match status" value="1"/>
</dbReference>
<evidence type="ECO:0000259" key="7">
    <source>
        <dbReference type="Pfam" id="PF03787"/>
    </source>
</evidence>
<evidence type="ECO:0000256" key="2">
    <source>
        <dbReference type="ARBA" id="ARBA00006680"/>
    </source>
</evidence>
<dbReference type="GO" id="GO:0051607">
    <property type="term" value="P:defense response to virus"/>
    <property type="evidence" value="ECO:0007669"/>
    <property type="project" value="UniProtKB-KW"/>
</dbReference>
<evidence type="ECO:0000256" key="1">
    <source>
        <dbReference type="ARBA" id="ARBA00003088"/>
    </source>
</evidence>